<comment type="subcellular location">
    <subcellularLocation>
        <location evidence="1">Periplasm</location>
    </subcellularLocation>
</comment>
<reference evidence="4" key="1">
    <citation type="submission" date="2021-08" db="EMBL/GenBank/DDBJ databases">
        <title>Comparative analyses of Brucepasteria parasyntrophica and Teretinema zuelzerae.</title>
        <authorList>
            <person name="Song Y."/>
            <person name="Brune A."/>
        </authorList>
    </citation>
    <scope>NUCLEOTIDE SEQUENCE</scope>
    <source>
        <strain evidence="4">DSM 1903</strain>
    </source>
</reference>
<dbReference type="InterPro" id="IPR050490">
    <property type="entry name" value="Bact_solute-bd_prot1"/>
</dbReference>
<evidence type="ECO:0000313" key="5">
    <source>
        <dbReference type="Proteomes" id="UP001198163"/>
    </source>
</evidence>
<dbReference type="PANTHER" id="PTHR43649">
    <property type="entry name" value="ARABINOSE-BINDING PROTEIN-RELATED"/>
    <property type="match status" value="1"/>
</dbReference>
<dbReference type="Pfam" id="PF01547">
    <property type="entry name" value="SBP_bac_1"/>
    <property type="match status" value="1"/>
</dbReference>
<evidence type="ECO:0000256" key="3">
    <source>
        <dbReference type="SAM" id="SignalP"/>
    </source>
</evidence>
<dbReference type="Proteomes" id="UP001198163">
    <property type="component" value="Unassembled WGS sequence"/>
</dbReference>
<dbReference type="EMBL" id="JAINWA010000003">
    <property type="protein sequence ID" value="MCD1655036.1"/>
    <property type="molecule type" value="Genomic_DNA"/>
</dbReference>
<feature type="chain" id="PRO_5042111417" evidence="3">
    <location>
        <begin position="25"/>
        <end position="423"/>
    </location>
</feature>
<dbReference type="GO" id="GO:0042597">
    <property type="term" value="C:periplasmic space"/>
    <property type="evidence" value="ECO:0007669"/>
    <property type="project" value="UniProtKB-SubCell"/>
</dbReference>
<comment type="similarity">
    <text evidence="2">Belongs to the bacterial solute-binding protein 1 family.</text>
</comment>
<dbReference type="SUPFAM" id="SSF53850">
    <property type="entry name" value="Periplasmic binding protein-like II"/>
    <property type="match status" value="1"/>
</dbReference>
<keyword evidence="5" id="KW-1185">Reference proteome</keyword>
<name>A0AAE3EIH2_9SPIR</name>
<protein>
    <submittedName>
        <fullName evidence="4">Extracellular solute-binding protein</fullName>
    </submittedName>
</protein>
<dbReference type="InterPro" id="IPR006059">
    <property type="entry name" value="SBP"/>
</dbReference>
<evidence type="ECO:0000313" key="4">
    <source>
        <dbReference type="EMBL" id="MCD1655036.1"/>
    </source>
</evidence>
<feature type="signal peptide" evidence="3">
    <location>
        <begin position="1"/>
        <end position="24"/>
    </location>
</feature>
<dbReference type="PANTHER" id="PTHR43649:SF14">
    <property type="entry name" value="BLR3389 PROTEIN"/>
    <property type="match status" value="1"/>
</dbReference>
<evidence type="ECO:0000256" key="1">
    <source>
        <dbReference type="ARBA" id="ARBA00004418"/>
    </source>
</evidence>
<sequence length="423" mass="44739">MGFRKTNLFLALTISLIAAFSASAADKPVKVNFWHIGTAATDKGYYQGVADAFMKANPNVTIEMTILENEAFKSKLTTVMQSGNPPDIFHSWGGGVLAEYAKAGLLRDITKFTKGTAWGKSMAPGVWDIYAYNGKQYGAPFDMGAITFWYNKDLLAKVGYTSFPAEWSDFLNLVKKLKAAGIVPIALGGGDKWPAMHMWTYLAARVGGKEVLVNAAQGKGKGFNDPAFVKAGEMLVELVKLGAFQDGFLGATYPDEAALVGNGVAAMELMGQWAPNVQVDSSVSKKGIGDSLAAAPVPAVAKGKGKVTDVVGGGNGMAVGKNAPDAAVEFLKFLTNVENNAEYARVAGIIPTVKGAEVGIPSNNGKMVKQIVDKTEFFQLYLDQFFSPAVGGAVNDAVQTILAGTATPAQACKAIQSTFEMEQ</sequence>
<proteinExistence type="inferred from homology"/>
<gene>
    <name evidence="4" type="ORF">K7J14_10035</name>
</gene>
<evidence type="ECO:0000256" key="2">
    <source>
        <dbReference type="ARBA" id="ARBA00008520"/>
    </source>
</evidence>
<organism evidence="4 5">
    <name type="scientific">Teretinema zuelzerae</name>
    <dbReference type="NCBI Taxonomy" id="156"/>
    <lineage>
        <taxon>Bacteria</taxon>
        <taxon>Pseudomonadati</taxon>
        <taxon>Spirochaetota</taxon>
        <taxon>Spirochaetia</taxon>
        <taxon>Spirochaetales</taxon>
        <taxon>Treponemataceae</taxon>
        <taxon>Teretinema</taxon>
    </lineage>
</organism>
<keyword evidence="3" id="KW-0732">Signal</keyword>
<dbReference type="RefSeq" id="WP_230755780.1">
    <property type="nucleotide sequence ID" value="NZ_JAINWA010000003.1"/>
</dbReference>
<dbReference type="AlphaFoldDB" id="A0AAE3EIH2"/>
<comment type="caution">
    <text evidence="4">The sequence shown here is derived from an EMBL/GenBank/DDBJ whole genome shotgun (WGS) entry which is preliminary data.</text>
</comment>
<dbReference type="Gene3D" id="3.40.190.10">
    <property type="entry name" value="Periplasmic binding protein-like II"/>
    <property type="match status" value="2"/>
</dbReference>
<accession>A0AAE3EIH2</accession>